<accession>A0AAQ3SWB7</accession>
<name>A0AAQ3SWB7_PASNO</name>
<feature type="region of interest" description="Disordered" evidence="1">
    <location>
        <begin position="45"/>
        <end position="115"/>
    </location>
</feature>
<evidence type="ECO:0000313" key="2">
    <source>
        <dbReference type="EMBL" id="WVZ62040.1"/>
    </source>
</evidence>
<evidence type="ECO:0000256" key="1">
    <source>
        <dbReference type="SAM" id="MobiDB-lite"/>
    </source>
</evidence>
<sequence>MASSAGARWKDGLRSAVGGRAAGSKAYEGSGLRRGAVRFMEGEGRWRGGEGAGQWRGLANPACPQRGSGQPTVTALPAAHPTGGRAPRCLLRSPPGPPPSRPPFPARPPAARRLPPTRRAVAVAVLRSLPCPARRRPHPLPAPHRLAIAAPPPSSEVDPQIRSTPPHASRRDVKRLVIQGVWSWGQQNPQLQALIQQHKLTQMQQRQHQHLLQPFPQIQQPQIGIPRQPQLRPPLTQPQRRLMQYLYHKRHRPENNPITYWRKLFEEYFVPRARERWCVSSYEKRANGSISTPQSTNSSG</sequence>
<organism evidence="2 3">
    <name type="scientific">Paspalum notatum var. saurae</name>
    <dbReference type="NCBI Taxonomy" id="547442"/>
    <lineage>
        <taxon>Eukaryota</taxon>
        <taxon>Viridiplantae</taxon>
        <taxon>Streptophyta</taxon>
        <taxon>Embryophyta</taxon>
        <taxon>Tracheophyta</taxon>
        <taxon>Spermatophyta</taxon>
        <taxon>Magnoliopsida</taxon>
        <taxon>Liliopsida</taxon>
        <taxon>Poales</taxon>
        <taxon>Poaceae</taxon>
        <taxon>PACMAD clade</taxon>
        <taxon>Panicoideae</taxon>
        <taxon>Andropogonodae</taxon>
        <taxon>Paspaleae</taxon>
        <taxon>Paspalinae</taxon>
        <taxon>Paspalum</taxon>
    </lineage>
</organism>
<gene>
    <name evidence="2" type="ORF">U9M48_011830</name>
</gene>
<dbReference type="AlphaFoldDB" id="A0AAQ3SWB7"/>
<reference evidence="2 3" key="1">
    <citation type="submission" date="2024-02" db="EMBL/GenBank/DDBJ databases">
        <title>High-quality chromosome-scale genome assembly of Pensacola bahiagrass (Paspalum notatum Flugge var. saurae).</title>
        <authorList>
            <person name="Vega J.M."/>
            <person name="Podio M."/>
            <person name="Orjuela J."/>
            <person name="Siena L.A."/>
            <person name="Pessino S.C."/>
            <person name="Combes M.C."/>
            <person name="Mariac C."/>
            <person name="Albertini E."/>
            <person name="Pupilli F."/>
            <person name="Ortiz J.P.A."/>
            <person name="Leblanc O."/>
        </authorList>
    </citation>
    <scope>NUCLEOTIDE SEQUENCE [LARGE SCALE GENOMIC DNA]</scope>
    <source>
        <strain evidence="2">R1</strain>
        <tissue evidence="2">Leaf</tissue>
    </source>
</reference>
<feature type="compositionally biased region" description="Pro residues" evidence="1">
    <location>
        <begin position="94"/>
        <end position="108"/>
    </location>
</feature>
<feature type="region of interest" description="Disordered" evidence="1">
    <location>
        <begin position="1"/>
        <end position="30"/>
    </location>
</feature>
<dbReference type="Proteomes" id="UP001341281">
    <property type="component" value="Chromosome 03"/>
</dbReference>
<feature type="region of interest" description="Disordered" evidence="1">
    <location>
        <begin position="149"/>
        <end position="169"/>
    </location>
</feature>
<dbReference type="EMBL" id="CP144747">
    <property type="protein sequence ID" value="WVZ62040.1"/>
    <property type="molecule type" value="Genomic_DNA"/>
</dbReference>
<evidence type="ECO:0000313" key="3">
    <source>
        <dbReference type="Proteomes" id="UP001341281"/>
    </source>
</evidence>
<dbReference type="Pfam" id="PF01803">
    <property type="entry name" value="LIM_bind"/>
    <property type="match status" value="1"/>
</dbReference>
<proteinExistence type="predicted"/>
<protein>
    <submittedName>
        <fullName evidence="2">Uncharacterized protein</fullName>
    </submittedName>
</protein>
<keyword evidence="3" id="KW-1185">Reference proteome</keyword>
<dbReference type="InterPro" id="IPR029005">
    <property type="entry name" value="LIM-bd/SEUSS"/>
</dbReference>
<dbReference type="PANTHER" id="PTHR10378">
    <property type="entry name" value="LIM DOMAIN-BINDING PROTEIN"/>
    <property type="match status" value="1"/>
</dbReference>